<evidence type="ECO:0000313" key="3">
    <source>
        <dbReference type="Proteomes" id="UP000281553"/>
    </source>
</evidence>
<organism evidence="2 3">
    <name type="scientific">Dibothriocephalus latus</name>
    <name type="common">Fish tapeworm</name>
    <name type="synonym">Diphyllobothrium latum</name>
    <dbReference type="NCBI Taxonomy" id="60516"/>
    <lineage>
        <taxon>Eukaryota</taxon>
        <taxon>Metazoa</taxon>
        <taxon>Spiralia</taxon>
        <taxon>Lophotrochozoa</taxon>
        <taxon>Platyhelminthes</taxon>
        <taxon>Cestoda</taxon>
        <taxon>Eucestoda</taxon>
        <taxon>Diphyllobothriidea</taxon>
        <taxon>Diphyllobothriidae</taxon>
        <taxon>Dibothriocephalus</taxon>
    </lineage>
</organism>
<protein>
    <submittedName>
        <fullName evidence="2">Uncharacterized protein</fullName>
    </submittedName>
</protein>
<gene>
    <name evidence="2" type="ORF">DILT_LOCUS15384</name>
</gene>
<evidence type="ECO:0000313" key="2">
    <source>
        <dbReference type="EMBL" id="VDN29531.1"/>
    </source>
</evidence>
<keyword evidence="3" id="KW-1185">Reference proteome</keyword>
<sequence>MDGATASLPAGVLDRIKREAKERRDELIKCIRFELMSLSELSNEVRASKLLSADALLDAISSKTLKTSDQLNLRGRLLPEVNLAVPRLGCSLVAGNRGSYPFFFLDTTPVNELSGIQVPEADLSSAGGTRTVQQSFADPNPSSQRTAGQRFPRLSSTTQPSTSHYPRADGFIPGDVPLPQLDPQNAANGSPCKLTSIFAAD</sequence>
<dbReference type="AlphaFoldDB" id="A0A3P7NE88"/>
<feature type="compositionally biased region" description="Polar residues" evidence="1">
    <location>
        <begin position="154"/>
        <end position="164"/>
    </location>
</feature>
<feature type="compositionally biased region" description="Polar residues" evidence="1">
    <location>
        <begin position="126"/>
        <end position="147"/>
    </location>
</feature>
<dbReference type="PANTHER" id="PTHR46306:SF1">
    <property type="entry name" value="BTB_POZ DOMAIN-CONTAINING PROTEIN 9"/>
    <property type="match status" value="1"/>
</dbReference>
<name>A0A3P7NE88_DIBLA</name>
<feature type="region of interest" description="Disordered" evidence="1">
    <location>
        <begin position="124"/>
        <end position="191"/>
    </location>
</feature>
<dbReference type="InterPro" id="IPR052407">
    <property type="entry name" value="BTB_POZ_domain_cont_9"/>
</dbReference>
<reference evidence="2 3" key="1">
    <citation type="submission" date="2018-11" db="EMBL/GenBank/DDBJ databases">
        <authorList>
            <consortium name="Pathogen Informatics"/>
        </authorList>
    </citation>
    <scope>NUCLEOTIDE SEQUENCE [LARGE SCALE GENOMIC DNA]</scope>
</reference>
<dbReference type="Proteomes" id="UP000281553">
    <property type="component" value="Unassembled WGS sequence"/>
</dbReference>
<proteinExistence type="predicted"/>
<accession>A0A3P7NE88</accession>
<evidence type="ECO:0000256" key="1">
    <source>
        <dbReference type="SAM" id="MobiDB-lite"/>
    </source>
</evidence>
<dbReference type="EMBL" id="UYRU01078820">
    <property type="protein sequence ID" value="VDN29531.1"/>
    <property type="molecule type" value="Genomic_DNA"/>
</dbReference>
<dbReference type="PANTHER" id="PTHR46306">
    <property type="entry name" value="BTB/POZ DOMAIN-CONTAINING PROTEIN 9"/>
    <property type="match status" value="1"/>
</dbReference>
<dbReference type="GO" id="GO:0005737">
    <property type="term" value="C:cytoplasm"/>
    <property type="evidence" value="ECO:0007669"/>
    <property type="project" value="TreeGrafter"/>
</dbReference>